<dbReference type="InterPro" id="IPR002933">
    <property type="entry name" value="Peptidase_M20"/>
</dbReference>
<gene>
    <name evidence="3" type="ORF">MSZNOR_0828</name>
</gene>
<dbReference type="InterPro" id="IPR036264">
    <property type="entry name" value="Bact_exopeptidase_dim_dom"/>
</dbReference>
<organism evidence="3 4">
    <name type="scientific">Methylocaldum szegediense</name>
    <dbReference type="NCBI Taxonomy" id="73780"/>
    <lineage>
        <taxon>Bacteria</taxon>
        <taxon>Pseudomonadati</taxon>
        <taxon>Pseudomonadota</taxon>
        <taxon>Gammaproteobacteria</taxon>
        <taxon>Methylococcales</taxon>
        <taxon>Methylococcaceae</taxon>
        <taxon>Methylocaldum</taxon>
    </lineage>
</organism>
<dbReference type="Pfam" id="PF01546">
    <property type="entry name" value="Peptidase_M20"/>
    <property type="match status" value="1"/>
</dbReference>
<name>A0ABM9HY06_9GAMM</name>
<dbReference type="PANTHER" id="PTHR11014:SF63">
    <property type="entry name" value="METALLOPEPTIDASE, PUTATIVE (AFU_ORTHOLOGUE AFUA_6G09600)-RELATED"/>
    <property type="match status" value="1"/>
</dbReference>
<reference evidence="3 4" key="1">
    <citation type="submission" date="2023-03" db="EMBL/GenBank/DDBJ databases">
        <authorList>
            <person name="Pearce D."/>
        </authorList>
    </citation>
    <scope>NUCLEOTIDE SEQUENCE [LARGE SCALE GENOMIC DNA]</scope>
    <source>
        <strain evidence="3">Msz</strain>
    </source>
</reference>
<sequence>MKRPNAQSSVASRADVERIYPRMVELRRTLHRYPELAFEEVQTARVIMEELDRLGIPYEYGGIGGGIVARITGKPDGVTVALRAEMDGLPGFESTGLPFASVNPGKMHACGHDGHMAMVLGAAALLKSNPPPGNVLLVFQPAEERGGGSRVILRSGALSGVKAIFGGHLTGHYRVGEIMVTPGVITAQSDGFLIQVQGRGGHGARPHEAVDAVVVSSLLIVAIQTLVSREVNPVYPSVITIGQISAGSAPNVIAETATLRGTMRTTLPDVRKRLIGGIERMAKGIGDLHGARIEVIINEGYPPVVNTVTEAEIARRAAAKVVGEKGLVTMEYPSMGSEDFSYYLQEIPGCYVRLGALRDGWEHIPLHSPAFDFDEEAMKVGAAFFDQVARDAIEAYAG</sequence>
<evidence type="ECO:0000256" key="1">
    <source>
        <dbReference type="ARBA" id="ARBA00022801"/>
    </source>
</evidence>
<dbReference type="SUPFAM" id="SSF53187">
    <property type="entry name" value="Zn-dependent exopeptidases"/>
    <property type="match status" value="1"/>
</dbReference>
<evidence type="ECO:0000313" key="3">
    <source>
        <dbReference type="EMBL" id="CAI8760165.1"/>
    </source>
</evidence>
<dbReference type="InterPro" id="IPR017439">
    <property type="entry name" value="Amidohydrolase"/>
</dbReference>
<evidence type="ECO:0000313" key="4">
    <source>
        <dbReference type="Proteomes" id="UP001162030"/>
    </source>
</evidence>
<dbReference type="CDD" id="cd03886">
    <property type="entry name" value="M20_Acy1"/>
    <property type="match status" value="1"/>
</dbReference>
<protein>
    <submittedName>
        <fullName evidence="3">Hippurate hydrolase</fullName>
    </submittedName>
</protein>
<dbReference type="Gene3D" id="3.40.630.10">
    <property type="entry name" value="Zn peptidases"/>
    <property type="match status" value="1"/>
</dbReference>
<accession>A0ABM9HY06</accession>
<evidence type="ECO:0000259" key="2">
    <source>
        <dbReference type="Pfam" id="PF07687"/>
    </source>
</evidence>
<dbReference type="Proteomes" id="UP001162030">
    <property type="component" value="Chromosome"/>
</dbReference>
<dbReference type="RefSeq" id="WP_084162369.1">
    <property type="nucleotide sequence ID" value="NZ_OX458333.1"/>
</dbReference>
<dbReference type="Gene3D" id="3.30.70.360">
    <property type="match status" value="1"/>
</dbReference>
<dbReference type="EMBL" id="OX458333">
    <property type="protein sequence ID" value="CAI8760165.1"/>
    <property type="molecule type" value="Genomic_DNA"/>
</dbReference>
<proteinExistence type="predicted"/>
<keyword evidence="4" id="KW-1185">Reference proteome</keyword>
<dbReference type="Pfam" id="PF07687">
    <property type="entry name" value="M20_dimer"/>
    <property type="match status" value="1"/>
</dbReference>
<dbReference type="PIRSF" id="PIRSF005962">
    <property type="entry name" value="Pept_M20D_amidohydro"/>
    <property type="match status" value="1"/>
</dbReference>
<feature type="domain" description="Peptidase M20 dimerisation" evidence="2">
    <location>
        <begin position="191"/>
        <end position="282"/>
    </location>
</feature>
<keyword evidence="1 3" id="KW-0378">Hydrolase</keyword>
<dbReference type="PANTHER" id="PTHR11014">
    <property type="entry name" value="PEPTIDASE M20 FAMILY MEMBER"/>
    <property type="match status" value="1"/>
</dbReference>
<dbReference type="NCBIfam" id="TIGR01891">
    <property type="entry name" value="amidohydrolases"/>
    <property type="match status" value="1"/>
</dbReference>
<dbReference type="InterPro" id="IPR011650">
    <property type="entry name" value="Peptidase_M20_dimer"/>
</dbReference>
<dbReference type="GO" id="GO:0016787">
    <property type="term" value="F:hydrolase activity"/>
    <property type="evidence" value="ECO:0007669"/>
    <property type="project" value="UniProtKB-KW"/>
</dbReference>
<dbReference type="SUPFAM" id="SSF55031">
    <property type="entry name" value="Bacterial exopeptidase dimerisation domain"/>
    <property type="match status" value="1"/>
</dbReference>